<feature type="transmembrane region" description="Helical" evidence="8">
    <location>
        <begin position="864"/>
        <end position="889"/>
    </location>
</feature>
<name>A0AAV2YLW7_9STRA</name>
<feature type="transmembrane region" description="Helical" evidence="8">
    <location>
        <begin position="592"/>
        <end position="612"/>
    </location>
</feature>
<reference evidence="11" key="1">
    <citation type="submission" date="2022-11" db="EMBL/GenBank/DDBJ databases">
        <authorList>
            <person name="Morgan W.R."/>
            <person name="Tartar A."/>
        </authorList>
    </citation>
    <scope>NUCLEOTIDE SEQUENCE</scope>
    <source>
        <strain evidence="11">ARSEF 373</strain>
    </source>
</reference>
<feature type="transmembrane region" description="Helical" evidence="8">
    <location>
        <begin position="838"/>
        <end position="857"/>
    </location>
</feature>
<dbReference type="GO" id="GO:0005886">
    <property type="term" value="C:plasma membrane"/>
    <property type="evidence" value="ECO:0007669"/>
    <property type="project" value="TreeGrafter"/>
</dbReference>
<feature type="transmembrane region" description="Helical" evidence="8">
    <location>
        <begin position="441"/>
        <end position="460"/>
    </location>
</feature>
<comment type="caution">
    <text evidence="11">The sequence shown here is derived from an EMBL/GenBank/DDBJ whole genome shotgun (WGS) entry which is preliminary data.</text>
</comment>
<feature type="transmembrane region" description="Helical" evidence="8">
    <location>
        <begin position="191"/>
        <end position="214"/>
    </location>
</feature>
<feature type="transmembrane region" description="Helical" evidence="8">
    <location>
        <begin position="137"/>
        <end position="157"/>
    </location>
</feature>
<dbReference type="Pfam" id="PF13886">
    <property type="entry name" value="TM7S3_TM198"/>
    <property type="match status" value="4"/>
</dbReference>
<feature type="domain" description="TM7S3/TM198-like" evidence="10">
    <location>
        <begin position="355"/>
        <end position="547"/>
    </location>
</feature>
<evidence type="ECO:0000256" key="6">
    <source>
        <dbReference type="ARBA" id="ARBA00049737"/>
    </source>
</evidence>
<feature type="transmembrane region" description="Helical" evidence="8">
    <location>
        <begin position="491"/>
        <end position="517"/>
    </location>
</feature>
<protein>
    <recommendedName>
        <fullName evidence="6">Transmembrane protein 198</fullName>
    </recommendedName>
</protein>
<evidence type="ECO:0000256" key="7">
    <source>
        <dbReference type="SAM" id="MobiDB-lite"/>
    </source>
</evidence>
<feature type="transmembrane region" description="Helical" evidence="8">
    <location>
        <begin position="701"/>
        <end position="725"/>
    </location>
</feature>
<feature type="transmembrane region" description="Helical" evidence="8">
    <location>
        <begin position="644"/>
        <end position="661"/>
    </location>
</feature>
<feature type="transmembrane region" description="Helical" evidence="8">
    <location>
        <begin position="949"/>
        <end position="968"/>
    </location>
</feature>
<organism evidence="11 12">
    <name type="scientific">Lagenidium giganteum</name>
    <dbReference type="NCBI Taxonomy" id="4803"/>
    <lineage>
        <taxon>Eukaryota</taxon>
        <taxon>Sar</taxon>
        <taxon>Stramenopiles</taxon>
        <taxon>Oomycota</taxon>
        <taxon>Peronosporomycetes</taxon>
        <taxon>Pythiales</taxon>
        <taxon>Pythiaceae</taxon>
    </lineage>
</organism>
<evidence type="ECO:0000256" key="3">
    <source>
        <dbReference type="ARBA" id="ARBA00022692"/>
    </source>
</evidence>
<feature type="transmembrane region" description="Helical" evidence="8">
    <location>
        <begin position="220"/>
        <end position="238"/>
    </location>
</feature>
<feature type="transmembrane region" description="Helical" evidence="8">
    <location>
        <begin position="800"/>
        <end position="818"/>
    </location>
</feature>
<keyword evidence="4 8" id="KW-1133">Transmembrane helix</keyword>
<feature type="domain" description="TM7S3/TM198-like" evidence="10">
    <location>
        <begin position="117"/>
        <end position="307"/>
    </location>
</feature>
<keyword evidence="3 8" id="KW-0812">Transmembrane</keyword>
<feature type="domain" description="TM7S3/TM198-like" evidence="10">
    <location>
        <begin position="847"/>
        <end position="1038"/>
    </location>
</feature>
<feature type="region of interest" description="Disordered" evidence="7">
    <location>
        <begin position="36"/>
        <end position="69"/>
    </location>
</feature>
<evidence type="ECO:0000313" key="12">
    <source>
        <dbReference type="Proteomes" id="UP001146120"/>
    </source>
</evidence>
<proteinExistence type="inferred from homology"/>
<feature type="transmembrane region" description="Helical" evidence="8">
    <location>
        <begin position="1015"/>
        <end position="1036"/>
    </location>
</feature>
<evidence type="ECO:0000256" key="9">
    <source>
        <dbReference type="SAM" id="SignalP"/>
    </source>
</evidence>
<feature type="signal peptide" evidence="9">
    <location>
        <begin position="1"/>
        <end position="32"/>
    </location>
</feature>
<evidence type="ECO:0000256" key="8">
    <source>
        <dbReference type="SAM" id="Phobius"/>
    </source>
</evidence>
<evidence type="ECO:0000259" key="10">
    <source>
        <dbReference type="Pfam" id="PF13886"/>
    </source>
</evidence>
<evidence type="ECO:0000256" key="4">
    <source>
        <dbReference type="ARBA" id="ARBA00022989"/>
    </source>
</evidence>
<feature type="transmembrane region" description="Helical" evidence="8">
    <location>
        <begin position="673"/>
        <end position="694"/>
    </location>
</feature>
<feature type="transmembrane region" description="Helical" evidence="8">
    <location>
        <begin position="347"/>
        <end position="366"/>
    </location>
</feature>
<keyword evidence="9" id="KW-0732">Signal</keyword>
<feature type="domain" description="TM7S3/TM198-like" evidence="10">
    <location>
        <begin position="575"/>
        <end position="781"/>
    </location>
</feature>
<feature type="transmembrane region" description="Helical" evidence="8">
    <location>
        <begin position="923"/>
        <end position="943"/>
    </location>
</feature>
<dbReference type="PANTHER" id="PTHR31247">
    <property type="entry name" value="TRANSMEMBRANE PROTEIN 198 FAMILY MEMBER"/>
    <property type="match status" value="1"/>
</dbReference>
<evidence type="ECO:0000256" key="5">
    <source>
        <dbReference type="ARBA" id="ARBA00023136"/>
    </source>
</evidence>
<feature type="chain" id="PRO_5043618235" description="Transmembrane protein 198" evidence="9">
    <location>
        <begin position="33"/>
        <end position="1088"/>
    </location>
</feature>
<comment type="subcellular location">
    <subcellularLocation>
        <location evidence="1">Membrane</location>
        <topology evidence="1">Multi-pass membrane protein</topology>
    </subcellularLocation>
</comment>
<dbReference type="PANTHER" id="PTHR31247:SF5">
    <property type="entry name" value="DUF4203 DOMAIN-CONTAINING PROTEIN"/>
    <property type="match status" value="1"/>
</dbReference>
<feature type="transmembrane region" description="Helical" evidence="8">
    <location>
        <begin position="163"/>
        <end position="184"/>
    </location>
</feature>
<gene>
    <name evidence="11" type="ORF">N0F65_008173</name>
</gene>
<dbReference type="InterPro" id="IPR025256">
    <property type="entry name" value="TM7S3/TM198-like_dom"/>
</dbReference>
<feature type="transmembrane region" description="Helical" evidence="8">
    <location>
        <begin position="529"/>
        <end position="550"/>
    </location>
</feature>
<keyword evidence="12" id="KW-1185">Reference proteome</keyword>
<feature type="compositionally biased region" description="Basic residues" evidence="7">
    <location>
        <begin position="42"/>
        <end position="55"/>
    </location>
</feature>
<dbReference type="InterPro" id="IPR040236">
    <property type="entry name" value="TMEM198"/>
</dbReference>
<feature type="transmembrane region" description="Helical" evidence="8">
    <location>
        <begin position="113"/>
        <end position="130"/>
    </location>
</feature>
<feature type="transmembrane region" description="Helical" evidence="8">
    <location>
        <begin position="288"/>
        <end position="305"/>
    </location>
</feature>
<comment type="similarity">
    <text evidence="2">Belongs to the TMEM198 family.</text>
</comment>
<accession>A0AAV2YLW7</accession>
<keyword evidence="5 8" id="KW-0472">Membrane</keyword>
<dbReference type="Proteomes" id="UP001146120">
    <property type="component" value="Unassembled WGS sequence"/>
</dbReference>
<feature type="transmembrane region" description="Helical" evidence="8">
    <location>
        <begin position="245"/>
        <end position="268"/>
    </location>
</feature>
<feature type="transmembrane region" description="Helical" evidence="8">
    <location>
        <begin position="466"/>
        <end position="484"/>
    </location>
</feature>
<dbReference type="EMBL" id="DAKRPA010000229">
    <property type="protein sequence ID" value="DAZ94871.1"/>
    <property type="molecule type" value="Genomic_DNA"/>
</dbReference>
<evidence type="ECO:0000256" key="2">
    <source>
        <dbReference type="ARBA" id="ARBA00006244"/>
    </source>
</evidence>
<feature type="transmembrane region" description="Helical" evidence="8">
    <location>
        <begin position="895"/>
        <end position="916"/>
    </location>
</feature>
<sequence length="1088" mass="113720">MTGNNMSGLRRLLLIAALVLQLALLHNAVVTASDDSVDDSQRHHHHRHHHHHHHRANDVGAPAPSPSATDESFVAKFHNTFNGSDSSGNGTSPQDVVKKAVHEASNAKVGKNVAAGIAIVVGLIVCFAGYKLFRPTMFLCGFILGGVLLASAVEAIFKNKEWMGTASWVAFFIGGLIAGALVVWLYNFGIFVAGAAGGALLGITIFTPISVKVYAAHPQVVLWVGAIALGILGGVMALKIERPLLILVTAMVGSEMTIWGIGIFGGKYPTSTDIDNFSHGTGKIPGEWWAYFAGMLVLFAIGATVQFKKTAKGSDHHQLRDPKGSSPSPTGTTTAFFLFQVNDTVEIAPGLIAGVAIAVGIAMGVFGGVHARAAGVVSSSMIGGVLLTLLARSLCDVVAGNDGLAPSHALLWSYVALFSGSTSLGLVTARQLHLARFSLGATAGAVVSCLFSTTYARWLAPHQPDTVLLLTLLPLSVVGGLLALHRVAAITAIAASLVAAQMVTWGIGYFVGGFASAAALSTPAPSHGWIYNIVTLALFAINICIQYQLYGKDALQDADARMNPLAFLKCTTPRIGGLLCCSFGYRLFRATCFASGCLLGGIVLSGLVRHFVRTTSSHWVAAATGSFIVGGLAMGFVAQRYIKIGILVVASAFGVQAAYGLHTSLVAAWPSLAHSTMALVLLLVVTCSVSQLLALQMHRRFLIVATAFIGATTTAWALGLVIGHYPQYADFTTLLATGGDGSGSGSGSSDSTGSVAHVSAVWWAYMALSLVLTVAGAWVQFKKTARAVKHDPAARSYGHLLLSLVALLHSLPGVTSAHTDPQDGTPAFIFHSTHDVQVGPAIAAVGAIVLGAVLGVMGYRCVRLSLFCCGGLVGGLVLAAIGDCFAYSSKHWQTVVSWGMFLFGSLVLGSVALAFVRFGVFMIGAAAGLLLSWSLTTSVGYLVHPRQPSHVLAVLACIFGIAGGFGAIKYGKRAVVLASSHVGAQMLVWGVGYFAGHYPNAADLRAYATGTTYNIPMAWAAYASCIVIVTLLGLFLQLRKTARDVQHDLGELVVDTISSKTSKGTDVESLYQDAGTPRSRPLALEAHI</sequence>
<reference evidence="11" key="2">
    <citation type="journal article" date="2023" name="Microbiol Resour">
        <title>Decontamination and Annotation of the Draft Genome Sequence of the Oomycete Lagenidium giganteum ARSEF 373.</title>
        <authorList>
            <person name="Morgan W.R."/>
            <person name="Tartar A."/>
        </authorList>
    </citation>
    <scope>NUCLEOTIDE SEQUENCE</scope>
    <source>
        <strain evidence="11">ARSEF 373</strain>
    </source>
</reference>
<evidence type="ECO:0000256" key="1">
    <source>
        <dbReference type="ARBA" id="ARBA00004141"/>
    </source>
</evidence>
<dbReference type="AlphaFoldDB" id="A0AAV2YLW7"/>
<feature type="transmembrane region" description="Helical" evidence="8">
    <location>
        <begin position="760"/>
        <end position="779"/>
    </location>
</feature>
<feature type="transmembrane region" description="Helical" evidence="8">
    <location>
        <begin position="975"/>
        <end position="995"/>
    </location>
</feature>
<feature type="transmembrane region" description="Helical" evidence="8">
    <location>
        <begin position="618"/>
        <end position="637"/>
    </location>
</feature>
<feature type="transmembrane region" description="Helical" evidence="8">
    <location>
        <begin position="411"/>
        <end position="429"/>
    </location>
</feature>
<evidence type="ECO:0000313" key="11">
    <source>
        <dbReference type="EMBL" id="DAZ94871.1"/>
    </source>
</evidence>